<accession>A0AAP0R9Z8</accession>
<reference evidence="1 2" key="1">
    <citation type="journal article" date="2024" name="Plant J.">
        <title>Genome sequences and population genomics reveal climatic adaptation and genomic divergence between two closely related sweetgum species.</title>
        <authorList>
            <person name="Xu W.Q."/>
            <person name="Ren C.Q."/>
            <person name="Zhang X.Y."/>
            <person name="Comes H.P."/>
            <person name="Liu X.H."/>
            <person name="Li Y.G."/>
            <person name="Kettle C.J."/>
            <person name="Jalonen R."/>
            <person name="Gaisberger H."/>
            <person name="Ma Y.Z."/>
            <person name="Qiu Y.X."/>
        </authorList>
    </citation>
    <scope>NUCLEOTIDE SEQUENCE [LARGE SCALE GENOMIC DNA]</scope>
    <source>
        <strain evidence="1">Hangzhou</strain>
    </source>
</reference>
<sequence length="84" mass="9698">MIGCLMGFASRWLLEMKEMKEMNLDPKIPDIFTGDAEEKFGCLMGFASRWFLEMKETSLDPKIPDIFTRDAEEKISCLMGRLVI</sequence>
<proteinExistence type="predicted"/>
<keyword evidence="2" id="KW-1185">Reference proteome</keyword>
<evidence type="ECO:0000313" key="2">
    <source>
        <dbReference type="Proteomes" id="UP001415857"/>
    </source>
</evidence>
<name>A0AAP0R9Z8_LIQFO</name>
<organism evidence="1 2">
    <name type="scientific">Liquidambar formosana</name>
    <name type="common">Formosan gum</name>
    <dbReference type="NCBI Taxonomy" id="63359"/>
    <lineage>
        <taxon>Eukaryota</taxon>
        <taxon>Viridiplantae</taxon>
        <taxon>Streptophyta</taxon>
        <taxon>Embryophyta</taxon>
        <taxon>Tracheophyta</taxon>
        <taxon>Spermatophyta</taxon>
        <taxon>Magnoliopsida</taxon>
        <taxon>eudicotyledons</taxon>
        <taxon>Gunneridae</taxon>
        <taxon>Pentapetalae</taxon>
        <taxon>Saxifragales</taxon>
        <taxon>Altingiaceae</taxon>
        <taxon>Liquidambar</taxon>
    </lineage>
</organism>
<dbReference type="EMBL" id="JBBPBK010000012">
    <property type="protein sequence ID" value="KAK9273555.1"/>
    <property type="molecule type" value="Genomic_DNA"/>
</dbReference>
<comment type="caution">
    <text evidence="1">The sequence shown here is derived from an EMBL/GenBank/DDBJ whole genome shotgun (WGS) entry which is preliminary data.</text>
</comment>
<dbReference type="AlphaFoldDB" id="A0AAP0R9Z8"/>
<dbReference type="Proteomes" id="UP001415857">
    <property type="component" value="Unassembled WGS sequence"/>
</dbReference>
<gene>
    <name evidence="1" type="ORF">L1049_018365</name>
</gene>
<protein>
    <submittedName>
        <fullName evidence="1">Uncharacterized protein</fullName>
    </submittedName>
</protein>
<evidence type="ECO:0000313" key="1">
    <source>
        <dbReference type="EMBL" id="KAK9273555.1"/>
    </source>
</evidence>